<name>A0A4D4N831_STRAX</name>
<comment type="caution">
    <text evidence="1">The sequence shown here is derived from an EMBL/GenBank/DDBJ whole genome shotgun (WGS) entry which is preliminary data.</text>
</comment>
<sequence>MTLNPAISQTRRLLHDIGHAIEPAETPLATLDDLIDLATHLGIPAPEIKTASY</sequence>
<organism evidence="1 2">
    <name type="scientific">Streptomyces avermitilis</name>
    <dbReference type="NCBI Taxonomy" id="33903"/>
    <lineage>
        <taxon>Bacteria</taxon>
        <taxon>Bacillati</taxon>
        <taxon>Actinomycetota</taxon>
        <taxon>Actinomycetes</taxon>
        <taxon>Kitasatosporales</taxon>
        <taxon>Streptomycetaceae</taxon>
        <taxon>Streptomyces</taxon>
    </lineage>
</organism>
<evidence type="ECO:0000313" key="1">
    <source>
        <dbReference type="EMBL" id="GDY80134.1"/>
    </source>
</evidence>
<accession>A0A4D4N831</accession>
<gene>
    <name evidence="1" type="ORF">SAV31267_096190</name>
</gene>
<proteinExistence type="predicted"/>
<dbReference type="Proteomes" id="UP000299211">
    <property type="component" value="Unassembled WGS sequence"/>
</dbReference>
<evidence type="ECO:0000313" key="2">
    <source>
        <dbReference type="Proteomes" id="UP000299211"/>
    </source>
</evidence>
<dbReference type="EMBL" id="BJHY01000002">
    <property type="protein sequence ID" value="GDY80134.1"/>
    <property type="molecule type" value="Genomic_DNA"/>
</dbReference>
<protein>
    <submittedName>
        <fullName evidence="1">Uncharacterized protein</fullName>
    </submittedName>
</protein>
<dbReference type="AlphaFoldDB" id="A0A4D4N831"/>
<reference evidence="1 2" key="1">
    <citation type="submission" date="2019-04" db="EMBL/GenBank/DDBJ databases">
        <title>Draft genome sequences of Streptomyces avermitilis ATCC 31267.</title>
        <authorList>
            <person name="Komaki H."/>
            <person name="Tamura T."/>
            <person name="Hosoyama A."/>
        </authorList>
    </citation>
    <scope>NUCLEOTIDE SEQUENCE [LARGE SCALE GENOMIC DNA]</scope>
    <source>
        <strain evidence="1 2">ATCC 31267</strain>
    </source>
</reference>